<dbReference type="OrthoDB" id="3314392at2"/>
<feature type="transmembrane region" description="Helical" evidence="1">
    <location>
        <begin position="123"/>
        <end position="145"/>
    </location>
</feature>
<name>A0A1S6IM70_9LACT</name>
<dbReference type="Proteomes" id="UP000188993">
    <property type="component" value="Chromosome"/>
</dbReference>
<dbReference type="GO" id="GO:0015558">
    <property type="term" value="F:secondary active p-aminobenzoyl-glutamate transmembrane transporter activity"/>
    <property type="evidence" value="ECO:0007669"/>
    <property type="project" value="InterPro"/>
</dbReference>
<feature type="transmembrane region" description="Helical" evidence="1">
    <location>
        <begin position="303"/>
        <end position="324"/>
    </location>
</feature>
<feature type="transmembrane region" description="Helical" evidence="1">
    <location>
        <begin position="345"/>
        <end position="365"/>
    </location>
</feature>
<feature type="transmembrane region" description="Helical" evidence="1">
    <location>
        <begin position="83"/>
        <end position="102"/>
    </location>
</feature>
<feature type="transmembrane region" description="Helical" evidence="1">
    <location>
        <begin position="385"/>
        <end position="403"/>
    </location>
</feature>
<dbReference type="Pfam" id="PF03806">
    <property type="entry name" value="ABG_transport"/>
    <property type="match status" value="1"/>
</dbReference>
<dbReference type="KEGG" id="jda:BW727_100200"/>
<dbReference type="PANTHER" id="PTHR30282">
    <property type="entry name" value="P-AMINOBENZOYL GLUTAMATE TRANSPORTER"/>
    <property type="match status" value="1"/>
</dbReference>
<dbReference type="GO" id="GO:1902604">
    <property type="term" value="P:p-aminobenzoyl-glutamate transmembrane transport"/>
    <property type="evidence" value="ECO:0007669"/>
    <property type="project" value="InterPro"/>
</dbReference>
<feature type="transmembrane region" description="Helical" evidence="1">
    <location>
        <begin position="28"/>
        <end position="48"/>
    </location>
</feature>
<dbReference type="STRING" id="708126.BW727_100200"/>
<gene>
    <name evidence="2" type="primary">abgT</name>
    <name evidence="2" type="ORF">BW727_100200</name>
</gene>
<dbReference type="AlphaFoldDB" id="A0A1S6IM70"/>
<dbReference type="EMBL" id="CP019728">
    <property type="protein sequence ID" value="AQS52609.1"/>
    <property type="molecule type" value="Genomic_DNA"/>
</dbReference>
<keyword evidence="1" id="KW-0812">Transmembrane</keyword>
<evidence type="ECO:0000313" key="2">
    <source>
        <dbReference type="EMBL" id="AQS52609.1"/>
    </source>
</evidence>
<evidence type="ECO:0000256" key="1">
    <source>
        <dbReference type="SAM" id="Phobius"/>
    </source>
</evidence>
<proteinExistence type="predicted"/>
<reference evidence="2 3" key="1">
    <citation type="journal article" date="2014" name="Int. J. Syst. Evol. Microbiol.">
        <title>Jeotgalibaca dankookensis gen. nov., sp. nov., a member of the family Carnobacteriaceae, isolated from seujeot (Korean traditional food).</title>
        <authorList>
            <person name="Lee D.G."/>
            <person name="Trujillo M.E."/>
            <person name="Kang H."/>
            <person name="Ahn T.Y."/>
        </authorList>
    </citation>
    <scope>NUCLEOTIDE SEQUENCE [LARGE SCALE GENOMIC DNA]</scope>
    <source>
        <strain evidence="2 3">EX-07</strain>
    </source>
</reference>
<dbReference type="RefSeq" id="WP_062467984.1">
    <property type="nucleotide sequence ID" value="NZ_BBYN01000005.1"/>
</dbReference>
<keyword evidence="3" id="KW-1185">Reference proteome</keyword>
<feature type="transmembrane region" description="Helical" evidence="1">
    <location>
        <begin position="212"/>
        <end position="230"/>
    </location>
</feature>
<keyword evidence="1" id="KW-0472">Membrane</keyword>
<feature type="transmembrane region" description="Helical" evidence="1">
    <location>
        <begin position="151"/>
        <end position="171"/>
    </location>
</feature>
<feature type="transmembrane region" description="Helical" evidence="1">
    <location>
        <begin position="266"/>
        <end position="283"/>
    </location>
</feature>
<keyword evidence="1" id="KW-1133">Transmembrane helix</keyword>
<evidence type="ECO:0000313" key="3">
    <source>
        <dbReference type="Proteomes" id="UP000188993"/>
    </source>
</evidence>
<feature type="transmembrane region" description="Helical" evidence="1">
    <location>
        <begin position="471"/>
        <end position="496"/>
    </location>
</feature>
<dbReference type="PANTHER" id="PTHR30282:SF0">
    <property type="entry name" value="P-AMINOBENZOYL-GLUTAMATE TRANSPORT PROTEIN"/>
    <property type="match status" value="1"/>
</dbReference>
<dbReference type="InterPro" id="IPR004697">
    <property type="entry name" value="AbgT"/>
</dbReference>
<feature type="transmembrane region" description="Helical" evidence="1">
    <location>
        <begin position="410"/>
        <end position="429"/>
    </location>
</feature>
<organism evidence="2 3">
    <name type="scientific">Jeotgalibaca dankookensis</name>
    <dbReference type="NCBI Taxonomy" id="708126"/>
    <lineage>
        <taxon>Bacteria</taxon>
        <taxon>Bacillati</taxon>
        <taxon>Bacillota</taxon>
        <taxon>Bacilli</taxon>
        <taxon>Lactobacillales</taxon>
        <taxon>Carnobacteriaceae</taxon>
        <taxon>Jeotgalibaca</taxon>
    </lineage>
</organism>
<accession>A0A1S6IM70</accession>
<protein>
    <submittedName>
        <fullName evidence="2">p-aminobenzoyl-glutamate transport protein</fullName>
    </submittedName>
</protein>
<sequence length="509" mass="55463">MEMKNKKGFITRFLNWVERTGNKMPAPLIIFIILTGLILLASWLFSAIGTQVVSPATNEIIRVENLLTPTNLVRILEGTISNFTSFPALGLVLVVMLGIGVAEQSGYFEVLLTSVIKKAPINLVLWIIIFVGILGNIAGDAAPIVMPPLAALIFIKMGYHPIAGAIVGYVAPMGGFAANMIPGMSDALVYAFTQPAAQLIDPTISVNVLMNYYFIFLSTPILAMVIFWILKKYTLPHLGTYTSEIGSNITADQDEISEEKRVALKWANWGFFAFILVMLALTVPSNGLLRNAETGSIVNDSPLMNGVGVLITLMFFVPGIIYSLKAGEIKNSHDFSNMLSKSMSGMGNFIVIVFFAAQMMAYFSWSNLGTVIAVKGAELLQNTNGIVLILGFIALTGFVNLFIGSASSKWALLAPIFVPMFMLLDYHPALTQMAYRIGDSITNPLSPMMPYFPILLATIQKYDKKAGIGTMMANALPYSVAIGIIWPILLIIWYTFGLPLGPNSPIFLN</sequence>